<dbReference type="PROSITE" id="PS50181">
    <property type="entry name" value="FBOX"/>
    <property type="match status" value="1"/>
</dbReference>
<dbReference type="Pfam" id="PF24758">
    <property type="entry name" value="LRR_At5g56370"/>
    <property type="match status" value="1"/>
</dbReference>
<dbReference type="Gene3D" id="1.20.1280.50">
    <property type="match status" value="1"/>
</dbReference>
<accession>A0ABR2SHE8</accession>
<protein>
    <recommendedName>
        <fullName evidence="1">F-box domain-containing protein</fullName>
    </recommendedName>
</protein>
<dbReference type="Pfam" id="PF00646">
    <property type="entry name" value="F-box"/>
    <property type="match status" value="1"/>
</dbReference>
<feature type="domain" description="F-box" evidence="1">
    <location>
        <begin position="12"/>
        <end position="65"/>
    </location>
</feature>
<keyword evidence="3" id="KW-1185">Reference proteome</keyword>
<dbReference type="InterPro" id="IPR053781">
    <property type="entry name" value="F-box_AtFBL13-like"/>
</dbReference>
<evidence type="ECO:0000313" key="3">
    <source>
        <dbReference type="Proteomes" id="UP001396334"/>
    </source>
</evidence>
<name>A0ABR2SHE8_9ROSI</name>
<comment type="caution">
    <text evidence="2">The sequence shown here is derived from an EMBL/GenBank/DDBJ whole genome shotgun (WGS) entry which is preliminary data.</text>
</comment>
<reference evidence="2 3" key="1">
    <citation type="journal article" date="2024" name="G3 (Bethesda)">
        <title>Genome assembly of Hibiscus sabdariffa L. provides insights into metabolisms of medicinal natural products.</title>
        <authorList>
            <person name="Kim T."/>
        </authorList>
    </citation>
    <scope>NUCLEOTIDE SEQUENCE [LARGE SCALE GENOMIC DNA]</scope>
    <source>
        <strain evidence="2">TK-2024</strain>
        <tissue evidence="2">Old leaves</tissue>
    </source>
</reference>
<dbReference type="InterPro" id="IPR036047">
    <property type="entry name" value="F-box-like_dom_sf"/>
</dbReference>
<dbReference type="InterPro" id="IPR001810">
    <property type="entry name" value="F-box_dom"/>
</dbReference>
<dbReference type="EMBL" id="JBBPBN010000015">
    <property type="protein sequence ID" value="KAK9024657.1"/>
    <property type="molecule type" value="Genomic_DNA"/>
</dbReference>
<organism evidence="2 3">
    <name type="scientific">Hibiscus sabdariffa</name>
    <name type="common">roselle</name>
    <dbReference type="NCBI Taxonomy" id="183260"/>
    <lineage>
        <taxon>Eukaryota</taxon>
        <taxon>Viridiplantae</taxon>
        <taxon>Streptophyta</taxon>
        <taxon>Embryophyta</taxon>
        <taxon>Tracheophyta</taxon>
        <taxon>Spermatophyta</taxon>
        <taxon>Magnoliopsida</taxon>
        <taxon>eudicotyledons</taxon>
        <taxon>Gunneridae</taxon>
        <taxon>Pentapetalae</taxon>
        <taxon>rosids</taxon>
        <taxon>malvids</taxon>
        <taxon>Malvales</taxon>
        <taxon>Malvaceae</taxon>
        <taxon>Malvoideae</taxon>
        <taxon>Hibiscus</taxon>
    </lineage>
</organism>
<evidence type="ECO:0000313" key="2">
    <source>
        <dbReference type="EMBL" id="KAK9024657.1"/>
    </source>
</evidence>
<dbReference type="PANTHER" id="PTHR31293">
    <property type="entry name" value="RNI-LIKE SUPERFAMILY PROTEIN"/>
    <property type="match status" value="1"/>
</dbReference>
<proteinExistence type="predicted"/>
<dbReference type="PANTHER" id="PTHR31293:SF12">
    <property type="entry name" value="RNI-LIKE SUPERFAMILY PROTEIN"/>
    <property type="match status" value="1"/>
</dbReference>
<dbReference type="Proteomes" id="UP001396334">
    <property type="component" value="Unassembled WGS sequence"/>
</dbReference>
<dbReference type="InterPro" id="IPR055294">
    <property type="entry name" value="FBL60-like"/>
</dbReference>
<dbReference type="InterPro" id="IPR055411">
    <property type="entry name" value="LRR_FXL15/At3g58940/PEG3-like"/>
</dbReference>
<dbReference type="CDD" id="cd22160">
    <property type="entry name" value="F-box_AtFBL13-like"/>
    <property type="match status" value="1"/>
</dbReference>
<gene>
    <name evidence="2" type="ORF">V6N11_004815</name>
</gene>
<evidence type="ECO:0000259" key="1">
    <source>
        <dbReference type="PROSITE" id="PS50181"/>
    </source>
</evidence>
<sequence length="198" mass="22801">MASSMAKKAKLDDRISKLPDSILCRILLLLPIKDAVSTSIVSTRWRHLYAYMACLDVDFHLFRRSPSHTVVSFTNFLDKLLFFHTEGRIEQFRFNHTNLSKVNDSHVLGWISAPLWRGVKEIDLVFGRWSSYFPMLPTALLFTSMTLVRLKLEFPYVMVVPIHVCLPCLKTLVLQLIKFEDDGSVKRLLSSCPVLEDL</sequence>
<dbReference type="SUPFAM" id="SSF81383">
    <property type="entry name" value="F-box domain"/>
    <property type="match status" value="1"/>
</dbReference>